<reference evidence="1" key="1">
    <citation type="submission" date="2020-08" db="EMBL/GenBank/DDBJ databases">
        <title>Multicomponent nature underlies the extraordinary mechanical properties of spider dragline silk.</title>
        <authorList>
            <person name="Kono N."/>
            <person name="Nakamura H."/>
            <person name="Mori M."/>
            <person name="Yoshida Y."/>
            <person name="Ohtoshi R."/>
            <person name="Malay A.D."/>
            <person name="Moran D.A.P."/>
            <person name="Tomita M."/>
            <person name="Numata K."/>
            <person name="Arakawa K."/>
        </authorList>
    </citation>
    <scope>NUCLEOTIDE SEQUENCE</scope>
</reference>
<evidence type="ECO:0000313" key="2">
    <source>
        <dbReference type="Proteomes" id="UP000886998"/>
    </source>
</evidence>
<name>A0A8X6XB46_9ARAC</name>
<gene>
    <name evidence="1" type="ORF">TNIN_208091</name>
</gene>
<dbReference type="OrthoDB" id="10611155at2759"/>
<organism evidence="1 2">
    <name type="scientific">Trichonephila inaurata madagascariensis</name>
    <dbReference type="NCBI Taxonomy" id="2747483"/>
    <lineage>
        <taxon>Eukaryota</taxon>
        <taxon>Metazoa</taxon>
        <taxon>Ecdysozoa</taxon>
        <taxon>Arthropoda</taxon>
        <taxon>Chelicerata</taxon>
        <taxon>Arachnida</taxon>
        <taxon>Araneae</taxon>
        <taxon>Araneomorphae</taxon>
        <taxon>Entelegynae</taxon>
        <taxon>Araneoidea</taxon>
        <taxon>Nephilidae</taxon>
        <taxon>Trichonephila</taxon>
        <taxon>Trichonephila inaurata</taxon>
    </lineage>
</organism>
<comment type="caution">
    <text evidence="1">The sequence shown here is derived from an EMBL/GenBank/DDBJ whole genome shotgun (WGS) entry which is preliminary data.</text>
</comment>
<protein>
    <submittedName>
        <fullName evidence="1">Uncharacterized protein</fullName>
    </submittedName>
</protein>
<accession>A0A8X6XB46</accession>
<dbReference type="EMBL" id="BMAV01007333">
    <property type="protein sequence ID" value="GFY50143.1"/>
    <property type="molecule type" value="Genomic_DNA"/>
</dbReference>
<dbReference type="Proteomes" id="UP000886998">
    <property type="component" value="Unassembled WGS sequence"/>
</dbReference>
<evidence type="ECO:0000313" key="1">
    <source>
        <dbReference type="EMBL" id="GFY50143.1"/>
    </source>
</evidence>
<sequence>MNESIYTNPIYKDDCLYKNTGVHYKSLEKDHISPVRAGRGNCCEEACSKSNSVANRRLFMCPLLGLLENETFLRRLARRPSLMESANDPLLSLFPSNFAFHHYLCRCPAEEVGERIGRPNRHKRFIPKSGQAVTSHGRFLAPRLDRDRKSWSTAQAHRGVKSIFESEHFLYACESGGVCRRYITLAGSSDTPQEYRAGHPTCVLEWPPTRNRPR</sequence>
<dbReference type="AlphaFoldDB" id="A0A8X6XB46"/>
<proteinExistence type="predicted"/>
<keyword evidence="2" id="KW-1185">Reference proteome</keyword>